<dbReference type="EMBL" id="WTXG01000041">
    <property type="protein sequence ID" value="KAI0297045.1"/>
    <property type="molecule type" value="Genomic_DNA"/>
</dbReference>
<protein>
    <submittedName>
        <fullName evidence="1">Uncharacterized protein</fullName>
    </submittedName>
</protein>
<dbReference type="Gene3D" id="3.80.10.10">
    <property type="entry name" value="Ribonuclease Inhibitor"/>
    <property type="match status" value="1"/>
</dbReference>
<dbReference type="AlphaFoldDB" id="A0AAD4LZU4"/>
<proteinExistence type="predicted"/>
<keyword evidence="2" id="KW-1185">Reference proteome</keyword>
<evidence type="ECO:0000313" key="1">
    <source>
        <dbReference type="EMBL" id="KAI0297045.1"/>
    </source>
</evidence>
<comment type="caution">
    <text evidence="1">The sequence shown here is derived from an EMBL/GenBank/DDBJ whole genome shotgun (WGS) entry which is preliminary data.</text>
</comment>
<dbReference type="InterPro" id="IPR032675">
    <property type="entry name" value="LRR_dom_sf"/>
</dbReference>
<reference evidence="1" key="1">
    <citation type="journal article" date="2022" name="New Phytol.">
        <title>Evolutionary transition to the ectomycorrhizal habit in the genomes of a hyperdiverse lineage of mushroom-forming fungi.</title>
        <authorList>
            <person name="Looney B."/>
            <person name="Miyauchi S."/>
            <person name="Morin E."/>
            <person name="Drula E."/>
            <person name="Courty P.E."/>
            <person name="Kohler A."/>
            <person name="Kuo A."/>
            <person name="LaButti K."/>
            <person name="Pangilinan J."/>
            <person name="Lipzen A."/>
            <person name="Riley R."/>
            <person name="Andreopoulos W."/>
            <person name="He G."/>
            <person name="Johnson J."/>
            <person name="Nolan M."/>
            <person name="Tritt A."/>
            <person name="Barry K.W."/>
            <person name="Grigoriev I.V."/>
            <person name="Nagy L.G."/>
            <person name="Hibbett D."/>
            <person name="Henrissat B."/>
            <person name="Matheny P.B."/>
            <person name="Labbe J."/>
            <person name="Martin F.M."/>
        </authorList>
    </citation>
    <scope>NUCLEOTIDE SEQUENCE</scope>
    <source>
        <strain evidence="1">BPL690</strain>
    </source>
</reference>
<accession>A0AAD4LZU4</accession>
<gene>
    <name evidence="1" type="ORF">B0F90DRAFT_1811223</name>
</gene>
<evidence type="ECO:0000313" key="2">
    <source>
        <dbReference type="Proteomes" id="UP001203297"/>
    </source>
</evidence>
<organism evidence="1 2">
    <name type="scientific">Multifurca ochricompacta</name>
    <dbReference type="NCBI Taxonomy" id="376703"/>
    <lineage>
        <taxon>Eukaryota</taxon>
        <taxon>Fungi</taxon>
        <taxon>Dikarya</taxon>
        <taxon>Basidiomycota</taxon>
        <taxon>Agaricomycotina</taxon>
        <taxon>Agaricomycetes</taxon>
        <taxon>Russulales</taxon>
        <taxon>Russulaceae</taxon>
        <taxon>Multifurca</taxon>
    </lineage>
</organism>
<name>A0AAD4LZU4_9AGAM</name>
<dbReference type="SUPFAM" id="SSF52047">
    <property type="entry name" value="RNI-like"/>
    <property type="match status" value="1"/>
</dbReference>
<sequence length="602" mass="67726">MSPIPDELTSTVLSVVESLPRLRKAKLLLDHCLALLEAGQYGSVVEDYLDVYLRIPDLPKDDIARALVARGRARKGAGHKLLLMASRDFQTASTFDPLSRELQFYWRPLFRHPCLPTCSSRNLGPDRGLYPRYFLRTWLFVSSFHRGIALRHIFHTIDLYLGEDSDNWNRTLDIFDRVKVDPLFSRRIKALRVHWAYDGGDMLDVMSRIFRTALPEFKALEEFEWIGYPELQADMIQALLKSHPNLVKLGLIGWHFDAVGVSGFTSLKRFTLRAEDDDGFADMDEVRTVLDNNAATLRRLTFGAYLARAHSWDSAFGSPTIQQLTHLDLVDTRISNVVLTRVAHAHHLISLTLHGTLDMPAAATPSSALTIAPTHVFLPHLEEFRFALVGHDDDLALFCAVVQFLRARPRLRRLDLGACPWELVRGLLPELTGLRLTSLAVDALVCGLPQEMQAIHLACAVSDRPMHKYAPAFARFEILNMLHLHGASIRRPQPSRMHGRELQLQTDAWLAHARDVALSVPSVDYIGWHGEHFVVVRHQHGSSPSACSALSGTAGGMCVELKELPVRRRLDCGKGVDLGSDDAIWMERKDVPIDYEMSGLES</sequence>
<dbReference type="Proteomes" id="UP001203297">
    <property type="component" value="Unassembled WGS sequence"/>
</dbReference>